<evidence type="ECO:0000313" key="2">
    <source>
        <dbReference type="Proteomes" id="UP000806378"/>
    </source>
</evidence>
<sequence>MKILLEKVEVANPKRSLLLHARRHAEREALDVLLEKWQRTRFSAKEVAEKFSGCSLYKGGILWLCK</sequence>
<evidence type="ECO:0000313" key="1">
    <source>
        <dbReference type="EMBL" id="KAF7851738.1"/>
    </source>
</evidence>
<comment type="caution">
    <text evidence="1">The sequence shown here is derived from an EMBL/GenBank/DDBJ whole genome shotgun (WGS) entry which is preliminary data.</text>
</comment>
<reference evidence="1" key="1">
    <citation type="submission" date="2020-05" db="EMBL/GenBank/DDBJ databases">
        <title>WGS assembly of Corymbia citriodora subspecies variegata.</title>
        <authorList>
            <person name="Barry K."/>
            <person name="Hundley H."/>
            <person name="Shu S."/>
            <person name="Jenkins J."/>
            <person name="Grimwood J."/>
            <person name="Baten A."/>
        </authorList>
    </citation>
    <scope>NUCLEOTIDE SEQUENCE</scope>
    <source>
        <strain evidence="1">CV2-018</strain>
    </source>
</reference>
<dbReference type="EMBL" id="MU089526">
    <property type="protein sequence ID" value="KAF7851738.1"/>
    <property type="molecule type" value="Genomic_DNA"/>
</dbReference>
<organism evidence="1 2">
    <name type="scientific">Corymbia citriodora subsp. variegata</name>
    <dbReference type="NCBI Taxonomy" id="360336"/>
    <lineage>
        <taxon>Eukaryota</taxon>
        <taxon>Viridiplantae</taxon>
        <taxon>Streptophyta</taxon>
        <taxon>Embryophyta</taxon>
        <taxon>Tracheophyta</taxon>
        <taxon>Spermatophyta</taxon>
        <taxon>Magnoliopsida</taxon>
        <taxon>eudicotyledons</taxon>
        <taxon>Gunneridae</taxon>
        <taxon>Pentapetalae</taxon>
        <taxon>rosids</taxon>
        <taxon>malvids</taxon>
        <taxon>Myrtales</taxon>
        <taxon>Myrtaceae</taxon>
        <taxon>Myrtoideae</taxon>
        <taxon>Eucalypteae</taxon>
        <taxon>Corymbia</taxon>
    </lineage>
</organism>
<gene>
    <name evidence="1" type="ORF">BT93_L2930</name>
</gene>
<dbReference type="Proteomes" id="UP000806378">
    <property type="component" value="Unassembled WGS sequence"/>
</dbReference>
<accession>A0A8T0CVU5</accession>
<dbReference type="Gramene" id="rna-gnl|WGS:JABURB|Cocit.L2930.1">
    <property type="protein sequence ID" value="cds-KAF7851738.1"/>
    <property type="gene ID" value="gene-BT93_L2930"/>
</dbReference>
<dbReference type="AlphaFoldDB" id="A0A8T0CVU5"/>
<proteinExistence type="predicted"/>
<protein>
    <submittedName>
        <fullName evidence="1">Uncharacterized protein</fullName>
    </submittedName>
</protein>
<dbReference type="OrthoDB" id="1726838at2759"/>
<name>A0A8T0CVU5_CORYI</name>
<keyword evidence="2" id="KW-1185">Reference proteome</keyword>